<keyword evidence="2" id="KW-1003">Cell membrane</keyword>
<feature type="transmembrane region" description="Helical" evidence="7">
    <location>
        <begin position="444"/>
        <end position="464"/>
    </location>
</feature>
<feature type="domain" description="ABC3 transporter permease C-terminal" evidence="8">
    <location>
        <begin position="760"/>
        <end position="872"/>
    </location>
</feature>
<dbReference type="InterPro" id="IPR050250">
    <property type="entry name" value="Macrolide_Exporter_MacB"/>
</dbReference>
<dbReference type="InterPro" id="IPR003838">
    <property type="entry name" value="ABC3_permease_C"/>
</dbReference>
<dbReference type="InterPro" id="IPR047928">
    <property type="entry name" value="Perm_prefix_1"/>
</dbReference>
<gene>
    <name evidence="10" type="ORF">HDF12_003829</name>
</gene>
<proteinExistence type="inferred from homology"/>
<evidence type="ECO:0000313" key="10">
    <source>
        <dbReference type="EMBL" id="NYF53430.1"/>
    </source>
</evidence>
<feature type="transmembrane region" description="Helical" evidence="7">
    <location>
        <begin position="495"/>
        <end position="515"/>
    </location>
</feature>
<sequence>MSLVRRITNLFSRSRVDREIDAELQSHLDLRIDDNLAAGMTAVEARRDALVRFGNRTATRERVALADVALGLESVWSDLRYSARQLRRSPGFALTAVLTLAFAIGANAVVFGILNGLILRPMNVPQAESLYGSEYGDGAGWQSYPNYVDLRDRNHSFEGLAAFNFAFVAVQTGKDLSVSTGFATSGNYFDVLRIQPYLGRVFHGSDEHGPDSAPYVVLSYSYWHSRFQDDRGVIGRVVRLNQHPFTIIGVAPQGFQGTLLFISPDFFVPIVNQAQLAADFDLNARANNAGIFEVLGHLKPGVTPAQAVADMNSVGAYLQKTYPKESVHKSSTLSRTGLTSFRRPAEGFIAGLMLLSGLILLAACANLGSLFAAHAADHSREVALRLALGSSRRRILQQLFTEAMIISLVGGAAGLLGSAVLLRRLSTWQPFSDAPIHLPVTPDATVYLVAVALAVVSGLLFAIVPVRQVLRANPYEIVKAGSNVRLGRKMTVRDVLLVVQIAICAVLVTSSMVALRGLVRTLHSNLGFDRNTMLVGANLAMAGYSVDRATAMQRRMIDAIETIPGVERAGLVNNYAPLIYGAGTRANVFKDATTELSQSNVAAMPYRYDISPGYFEAAGTSLLAGRSFRWNDDMNAPAVVVVNREFAGKMFGSVTSAVGRYYKLQDGTRVQIVGVVEDGKYLSVTEEQEPAMFLPSLRTPSSAGYIAVRSRRDPQELAGAIRSKVRELDAGLPVDTNTWNSMLSVVMFPSRVATLSLGVLGMMGALLSITGIFGMAAYSVSKRLREFGIRVALGAQRMQVLRAALGRAVKLLAFGSAVGLIFGVLASRVLAFIVHQATPRDPLVLAGVVLAMAMLGLVATWIPAQRALSVDPMRLLREE</sequence>
<dbReference type="Pfam" id="PF12704">
    <property type="entry name" value="MacB_PCD"/>
    <property type="match status" value="2"/>
</dbReference>
<evidence type="ECO:0000256" key="4">
    <source>
        <dbReference type="ARBA" id="ARBA00022989"/>
    </source>
</evidence>
<evidence type="ECO:0000256" key="3">
    <source>
        <dbReference type="ARBA" id="ARBA00022692"/>
    </source>
</evidence>
<evidence type="ECO:0000259" key="8">
    <source>
        <dbReference type="Pfam" id="PF02687"/>
    </source>
</evidence>
<feature type="domain" description="ABC3 transporter permease C-terminal" evidence="8">
    <location>
        <begin position="354"/>
        <end position="474"/>
    </location>
</feature>
<dbReference type="GO" id="GO:0022857">
    <property type="term" value="F:transmembrane transporter activity"/>
    <property type="evidence" value="ECO:0007669"/>
    <property type="project" value="TreeGrafter"/>
</dbReference>
<feature type="domain" description="MacB-like periplasmic core" evidence="9">
    <location>
        <begin position="498"/>
        <end position="723"/>
    </location>
</feature>
<comment type="subcellular location">
    <subcellularLocation>
        <location evidence="1">Cell membrane</location>
        <topology evidence="1">Multi-pass membrane protein</topology>
    </subcellularLocation>
</comment>
<feature type="transmembrane region" description="Helical" evidence="7">
    <location>
        <begin position="843"/>
        <end position="864"/>
    </location>
</feature>
<feature type="transmembrane region" description="Helical" evidence="7">
    <location>
        <begin position="755"/>
        <end position="780"/>
    </location>
</feature>
<evidence type="ECO:0000256" key="2">
    <source>
        <dbReference type="ARBA" id="ARBA00022475"/>
    </source>
</evidence>
<accession>A0A7Y9TBT3</accession>
<keyword evidence="3 7" id="KW-0812">Transmembrane</keyword>
<evidence type="ECO:0000256" key="7">
    <source>
        <dbReference type="SAM" id="Phobius"/>
    </source>
</evidence>
<dbReference type="InterPro" id="IPR025857">
    <property type="entry name" value="MacB_PCD"/>
</dbReference>
<dbReference type="GO" id="GO:0005886">
    <property type="term" value="C:plasma membrane"/>
    <property type="evidence" value="ECO:0007669"/>
    <property type="project" value="UniProtKB-SubCell"/>
</dbReference>
<protein>
    <submittedName>
        <fullName evidence="10">Putative permease</fullName>
    </submittedName>
</protein>
<dbReference type="NCBIfam" id="TIGR03434">
    <property type="entry name" value="ADOP"/>
    <property type="match status" value="1"/>
</dbReference>
<dbReference type="PANTHER" id="PTHR30572">
    <property type="entry name" value="MEMBRANE COMPONENT OF TRANSPORTER-RELATED"/>
    <property type="match status" value="1"/>
</dbReference>
<feature type="transmembrane region" description="Helical" evidence="7">
    <location>
        <begin position="399"/>
        <end position="424"/>
    </location>
</feature>
<feature type="domain" description="MacB-like periplasmic core" evidence="9">
    <location>
        <begin position="94"/>
        <end position="313"/>
    </location>
</feature>
<name>A0A7Y9TBT3_9BACT</name>
<dbReference type="NCBIfam" id="NF038403">
    <property type="entry name" value="perm_prefix_1"/>
    <property type="match status" value="1"/>
</dbReference>
<evidence type="ECO:0000256" key="1">
    <source>
        <dbReference type="ARBA" id="ARBA00004651"/>
    </source>
</evidence>
<feature type="transmembrane region" description="Helical" evidence="7">
    <location>
        <begin position="92"/>
        <end position="114"/>
    </location>
</feature>
<dbReference type="AlphaFoldDB" id="A0A7Y9TBT3"/>
<evidence type="ECO:0000313" key="11">
    <source>
        <dbReference type="Proteomes" id="UP000534186"/>
    </source>
</evidence>
<dbReference type="InterPro" id="IPR017800">
    <property type="entry name" value="ADOP"/>
</dbReference>
<evidence type="ECO:0000259" key="9">
    <source>
        <dbReference type="Pfam" id="PF12704"/>
    </source>
</evidence>
<keyword evidence="4 7" id="KW-1133">Transmembrane helix</keyword>
<comment type="similarity">
    <text evidence="6">Belongs to the ABC-4 integral membrane protein family.</text>
</comment>
<keyword evidence="5 7" id="KW-0472">Membrane</keyword>
<dbReference type="EMBL" id="JACCCV010000002">
    <property type="protein sequence ID" value="NYF53430.1"/>
    <property type="molecule type" value="Genomic_DNA"/>
</dbReference>
<comment type="caution">
    <text evidence="10">The sequence shown here is derived from an EMBL/GenBank/DDBJ whole genome shotgun (WGS) entry which is preliminary data.</text>
</comment>
<evidence type="ECO:0000256" key="6">
    <source>
        <dbReference type="ARBA" id="ARBA00038076"/>
    </source>
</evidence>
<dbReference type="Proteomes" id="UP000534186">
    <property type="component" value="Unassembled WGS sequence"/>
</dbReference>
<feature type="transmembrane region" description="Helical" evidence="7">
    <location>
        <begin position="811"/>
        <end position="831"/>
    </location>
</feature>
<dbReference type="Pfam" id="PF02687">
    <property type="entry name" value="FtsX"/>
    <property type="match status" value="2"/>
</dbReference>
<evidence type="ECO:0000256" key="5">
    <source>
        <dbReference type="ARBA" id="ARBA00023136"/>
    </source>
</evidence>
<organism evidence="10 11">
    <name type="scientific">Tunturiibacter lichenicola</name>
    <dbReference type="NCBI Taxonomy" id="2051959"/>
    <lineage>
        <taxon>Bacteria</taxon>
        <taxon>Pseudomonadati</taxon>
        <taxon>Acidobacteriota</taxon>
        <taxon>Terriglobia</taxon>
        <taxon>Terriglobales</taxon>
        <taxon>Acidobacteriaceae</taxon>
        <taxon>Tunturiibacter</taxon>
    </lineage>
</organism>
<dbReference type="PANTHER" id="PTHR30572:SF4">
    <property type="entry name" value="ABC TRANSPORTER PERMEASE YTRF"/>
    <property type="match status" value="1"/>
</dbReference>
<feature type="transmembrane region" description="Helical" evidence="7">
    <location>
        <begin position="348"/>
        <end position="373"/>
    </location>
</feature>
<reference evidence="10 11" key="1">
    <citation type="submission" date="2020-07" db="EMBL/GenBank/DDBJ databases">
        <title>Genomic Encyclopedia of Type Strains, Phase IV (KMG-V): Genome sequencing to study the core and pangenomes of soil and plant-associated prokaryotes.</title>
        <authorList>
            <person name="Whitman W."/>
        </authorList>
    </citation>
    <scope>NUCLEOTIDE SEQUENCE [LARGE SCALE GENOMIC DNA]</scope>
    <source>
        <strain evidence="10 11">M8UP30</strain>
    </source>
</reference>